<keyword evidence="8" id="KW-0547">Nucleotide-binding</keyword>
<dbReference type="SUPFAM" id="SSF55874">
    <property type="entry name" value="ATPase domain of HSP90 chaperone/DNA topoisomerase II/histidine kinase"/>
    <property type="match status" value="1"/>
</dbReference>
<feature type="domain" description="Histidine kinase" evidence="15">
    <location>
        <begin position="332"/>
        <end position="522"/>
    </location>
</feature>
<dbReference type="Pfam" id="PF14689">
    <property type="entry name" value="SPOB_a"/>
    <property type="match status" value="1"/>
</dbReference>
<dbReference type="InterPro" id="IPR016120">
    <property type="entry name" value="Sig_transdc_His_kin_SpoOB"/>
</dbReference>
<evidence type="ECO:0000256" key="4">
    <source>
        <dbReference type="ARBA" id="ARBA00022475"/>
    </source>
</evidence>
<evidence type="ECO:0000256" key="7">
    <source>
        <dbReference type="ARBA" id="ARBA00022692"/>
    </source>
</evidence>
<dbReference type="EC" id="2.7.13.3" evidence="3"/>
<name>A0ABP3UJK3_9CLOT</name>
<reference evidence="18" key="1">
    <citation type="journal article" date="2019" name="Int. J. Syst. Evol. Microbiol.">
        <title>The Global Catalogue of Microorganisms (GCM) 10K type strain sequencing project: providing services to taxonomists for standard genome sequencing and annotation.</title>
        <authorList>
            <consortium name="The Broad Institute Genomics Platform"/>
            <consortium name="The Broad Institute Genome Sequencing Center for Infectious Disease"/>
            <person name="Wu L."/>
            <person name="Ma J."/>
        </authorList>
    </citation>
    <scope>NUCLEOTIDE SEQUENCE [LARGE SCALE GENOMIC DNA]</scope>
    <source>
        <strain evidence="18">JCM 1407</strain>
    </source>
</reference>
<dbReference type="SUPFAM" id="SSF55785">
    <property type="entry name" value="PYP-like sensor domain (PAS domain)"/>
    <property type="match status" value="1"/>
</dbReference>
<dbReference type="Pfam" id="PF17203">
    <property type="entry name" value="sCache_3_2"/>
    <property type="match status" value="1"/>
</dbReference>
<evidence type="ECO:0000256" key="12">
    <source>
        <dbReference type="ARBA" id="ARBA00023012"/>
    </source>
</evidence>
<dbReference type="InterPro" id="IPR000014">
    <property type="entry name" value="PAS"/>
</dbReference>
<evidence type="ECO:0000259" key="16">
    <source>
        <dbReference type="PROSITE" id="PS50112"/>
    </source>
</evidence>
<dbReference type="InterPro" id="IPR052162">
    <property type="entry name" value="Sensor_kinase/Photoreceptor"/>
</dbReference>
<evidence type="ECO:0000256" key="10">
    <source>
        <dbReference type="ARBA" id="ARBA00022840"/>
    </source>
</evidence>
<dbReference type="InterPro" id="IPR033463">
    <property type="entry name" value="sCache_3"/>
</dbReference>
<evidence type="ECO:0000313" key="18">
    <source>
        <dbReference type="Proteomes" id="UP001501510"/>
    </source>
</evidence>
<evidence type="ECO:0000256" key="2">
    <source>
        <dbReference type="ARBA" id="ARBA00004651"/>
    </source>
</evidence>
<keyword evidence="10" id="KW-0067">ATP-binding</keyword>
<evidence type="ECO:0000256" key="14">
    <source>
        <dbReference type="SAM" id="Phobius"/>
    </source>
</evidence>
<evidence type="ECO:0000256" key="11">
    <source>
        <dbReference type="ARBA" id="ARBA00022989"/>
    </source>
</evidence>
<evidence type="ECO:0000256" key="3">
    <source>
        <dbReference type="ARBA" id="ARBA00012438"/>
    </source>
</evidence>
<keyword evidence="6" id="KW-0808">Transferase</keyword>
<evidence type="ECO:0000256" key="13">
    <source>
        <dbReference type="ARBA" id="ARBA00023136"/>
    </source>
</evidence>
<evidence type="ECO:0000313" key="17">
    <source>
        <dbReference type="EMBL" id="GAA0736245.1"/>
    </source>
</evidence>
<proteinExistence type="predicted"/>
<feature type="domain" description="PAS" evidence="16">
    <location>
        <begin position="213"/>
        <end position="247"/>
    </location>
</feature>
<dbReference type="SUPFAM" id="SSF103190">
    <property type="entry name" value="Sensory domain-like"/>
    <property type="match status" value="1"/>
</dbReference>
<keyword evidence="5" id="KW-0597">Phosphoprotein</keyword>
<dbReference type="PROSITE" id="PS50112">
    <property type="entry name" value="PAS"/>
    <property type="match status" value="1"/>
</dbReference>
<dbReference type="RefSeq" id="WP_343759646.1">
    <property type="nucleotide sequence ID" value="NZ_BAAACG010000006.1"/>
</dbReference>
<dbReference type="InterPro" id="IPR004358">
    <property type="entry name" value="Sig_transdc_His_kin-like_C"/>
</dbReference>
<keyword evidence="12" id="KW-0902">Two-component regulatory system</keyword>
<protein>
    <recommendedName>
        <fullName evidence="3">histidine kinase</fullName>
        <ecNumber evidence="3">2.7.13.3</ecNumber>
    </recommendedName>
</protein>
<dbReference type="SMART" id="SM00387">
    <property type="entry name" value="HATPase_c"/>
    <property type="match status" value="1"/>
</dbReference>
<dbReference type="SUPFAM" id="SSF55890">
    <property type="entry name" value="Sporulation response regulatory protein Spo0B"/>
    <property type="match status" value="1"/>
</dbReference>
<dbReference type="PANTHER" id="PTHR43304">
    <property type="entry name" value="PHYTOCHROME-LIKE PROTEIN CPH1"/>
    <property type="match status" value="1"/>
</dbReference>
<dbReference type="InterPro" id="IPR039506">
    <property type="entry name" value="SPOB_a"/>
</dbReference>
<dbReference type="PANTHER" id="PTHR43304:SF1">
    <property type="entry name" value="PAC DOMAIN-CONTAINING PROTEIN"/>
    <property type="match status" value="1"/>
</dbReference>
<dbReference type="Proteomes" id="UP001501510">
    <property type="component" value="Unassembled WGS sequence"/>
</dbReference>
<gene>
    <name evidence="17" type="ORF">GCM10008906_11000</name>
</gene>
<dbReference type="Gene3D" id="1.10.287.130">
    <property type="match status" value="1"/>
</dbReference>
<dbReference type="Pfam" id="PF02518">
    <property type="entry name" value="HATPase_c"/>
    <property type="match status" value="1"/>
</dbReference>
<evidence type="ECO:0000256" key="1">
    <source>
        <dbReference type="ARBA" id="ARBA00000085"/>
    </source>
</evidence>
<keyword evidence="4" id="KW-1003">Cell membrane</keyword>
<keyword evidence="18" id="KW-1185">Reference proteome</keyword>
<dbReference type="GO" id="GO:0016301">
    <property type="term" value="F:kinase activity"/>
    <property type="evidence" value="ECO:0007669"/>
    <property type="project" value="UniProtKB-KW"/>
</dbReference>
<dbReference type="InterPro" id="IPR029151">
    <property type="entry name" value="Sensor-like_sf"/>
</dbReference>
<dbReference type="InterPro" id="IPR005467">
    <property type="entry name" value="His_kinase_dom"/>
</dbReference>
<keyword evidence="9 17" id="KW-0418">Kinase</keyword>
<feature type="transmembrane region" description="Helical" evidence="14">
    <location>
        <begin position="171"/>
        <end position="191"/>
    </location>
</feature>
<dbReference type="InterPro" id="IPR035965">
    <property type="entry name" value="PAS-like_dom_sf"/>
</dbReference>
<evidence type="ECO:0000256" key="8">
    <source>
        <dbReference type="ARBA" id="ARBA00022741"/>
    </source>
</evidence>
<keyword evidence="7 14" id="KW-0812">Transmembrane</keyword>
<evidence type="ECO:0000259" key="15">
    <source>
        <dbReference type="PROSITE" id="PS50109"/>
    </source>
</evidence>
<evidence type="ECO:0000256" key="5">
    <source>
        <dbReference type="ARBA" id="ARBA00022553"/>
    </source>
</evidence>
<comment type="subcellular location">
    <subcellularLocation>
        <location evidence="2">Cell membrane</location>
        <topology evidence="2">Multi-pass membrane protein</topology>
    </subcellularLocation>
</comment>
<accession>A0ABP3UJK3</accession>
<keyword evidence="11 14" id="KW-1133">Transmembrane helix</keyword>
<dbReference type="PRINTS" id="PR00344">
    <property type="entry name" value="BCTRLSENSOR"/>
</dbReference>
<evidence type="ECO:0000256" key="9">
    <source>
        <dbReference type="ARBA" id="ARBA00022777"/>
    </source>
</evidence>
<organism evidence="17 18">
    <name type="scientific">Clostridium oceanicum</name>
    <dbReference type="NCBI Taxonomy" id="1543"/>
    <lineage>
        <taxon>Bacteria</taxon>
        <taxon>Bacillati</taxon>
        <taxon>Bacillota</taxon>
        <taxon>Clostridia</taxon>
        <taxon>Eubacteriales</taxon>
        <taxon>Clostridiaceae</taxon>
        <taxon>Clostridium</taxon>
    </lineage>
</organism>
<dbReference type="Pfam" id="PF13596">
    <property type="entry name" value="PAS_10"/>
    <property type="match status" value="1"/>
</dbReference>
<sequence length="527" mass="60028">MKLKYKMILFISVMLSIVVGSVGVLTFKQVEKTVETQMGNNAMDLAQTVASIDTIKKTLATTKDYNIIQDIIENFREKTRFQYIIVMDLEGIIYSYPYEDALGKIYRNGGAERGLKYGETYISADRNVLISAIRAVVPVYYKREQVGVVLVGLLNDTVNKEISPHISNFKWIFIVGLLLGIIGAVLLSYNIRKSIFGLEPKEIALLLGQRELVLQNLKYAILAVDKDGKIMFFNKSAKLIFSFKNEDRFKNIADFNITFSHQITKVLETKEAIYNEEIKIADNMVLLCSHTLLKDHKDEIIGVVSSLQDLTKVKQMAEELTGTRKMTNELRAQNHEFMNKLHTISGLIQLEKYDKVVKYIEDISYKNQEIIAVINRNIKNFHVAGILLAKYYKAAESKVSLEIHNKSNLSRIPKSITDAELCSIIGNLIENAIDELVKIKEGKILFKINSYDNNLRILIKDNGNGIDEKIKEKIFERGITTKEGKRGFGLWIIKKIIDKADGTIILYNDRGTTWDINIPLERGCNYD</sequence>
<evidence type="ECO:0000256" key="6">
    <source>
        <dbReference type="ARBA" id="ARBA00022679"/>
    </source>
</evidence>
<dbReference type="Gene3D" id="3.30.450.20">
    <property type="entry name" value="PAS domain"/>
    <property type="match status" value="2"/>
</dbReference>
<keyword evidence="13 14" id="KW-0472">Membrane</keyword>
<dbReference type="PROSITE" id="PS50109">
    <property type="entry name" value="HIS_KIN"/>
    <property type="match status" value="1"/>
</dbReference>
<comment type="caution">
    <text evidence="17">The sequence shown here is derived from an EMBL/GenBank/DDBJ whole genome shotgun (WGS) entry which is preliminary data.</text>
</comment>
<dbReference type="InterPro" id="IPR003594">
    <property type="entry name" value="HATPase_dom"/>
</dbReference>
<dbReference type="Gene3D" id="3.30.565.10">
    <property type="entry name" value="Histidine kinase-like ATPase, C-terminal domain"/>
    <property type="match status" value="1"/>
</dbReference>
<comment type="catalytic activity">
    <reaction evidence="1">
        <text>ATP + protein L-histidine = ADP + protein N-phospho-L-histidine.</text>
        <dbReference type="EC" id="2.7.13.3"/>
    </reaction>
</comment>
<dbReference type="InterPro" id="IPR036890">
    <property type="entry name" value="HATPase_C_sf"/>
</dbReference>
<dbReference type="EMBL" id="BAAACG010000006">
    <property type="protein sequence ID" value="GAA0736245.1"/>
    <property type="molecule type" value="Genomic_DNA"/>
</dbReference>